<dbReference type="PROSITE" id="PS50977">
    <property type="entry name" value="HTH_TETR_2"/>
    <property type="match status" value="1"/>
</dbReference>
<dbReference type="InterPro" id="IPR050109">
    <property type="entry name" value="HTH-type_TetR-like_transc_reg"/>
</dbReference>
<dbReference type="InterPro" id="IPR009057">
    <property type="entry name" value="Homeodomain-like_sf"/>
</dbReference>
<comment type="caution">
    <text evidence="4">The sequence shown here is derived from an EMBL/GenBank/DDBJ whole genome shotgun (WGS) entry which is preliminary data.</text>
</comment>
<dbReference type="EMBL" id="JANFNH010000010">
    <property type="protein sequence ID" value="MCQ4042878.1"/>
    <property type="molecule type" value="Genomic_DNA"/>
</dbReference>
<dbReference type="RefSeq" id="WP_255927464.1">
    <property type="nucleotide sequence ID" value="NZ_JANFNH010000010.1"/>
</dbReference>
<evidence type="ECO:0000313" key="4">
    <source>
        <dbReference type="EMBL" id="MCQ4042878.1"/>
    </source>
</evidence>
<dbReference type="PRINTS" id="PR00455">
    <property type="entry name" value="HTHTETR"/>
</dbReference>
<organism evidence="4 5">
    <name type="scientific">Streptantibioticus rubrisoli</name>
    <dbReference type="NCBI Taxonomy" id="1387313"/>
    <lineage>
        <taxon>Bacteria</taxon>
        <taxon>Bacillati</taxon>
        <taxon>Actinomycetota</taxon>
        <taxon>Actinomycetes</taxon>
        <taxon>Kitasatosporales</taxon>
        <taxon>Streptomycetaceae</taxon>
        <taxon>Streptantibioticus</taxon>
    </lineage>
</organism>
<reference evidence="4 5" key="1">
    <citation type="submission" date="2022-06" db="EMBL/GenBank/DDBJ databases">
        <title>Draft genome sequence of type strain Streptomyces rubrisoli DSM 42083.</title>
        <authorList>
            <person name="Duangmal K."/>
            <person name="Klaysubun C."/>
        </authorList>
    </citation>
    <scope>NUCLEOTIDE SEQUENCE [LARGE SCALE GENOMIC DNA]</scope>
    <source>
        <strain evidence="4 5">DSM 42083</strain>
    </source>
</reference>
<proteinExistence type="predicted"/>
<evidence type="ECO:0000256" key="1">
    <source>
        <dbReference type="ARBA" id="ARBA00023125"/>
    </source>
</evidence>
<evidence type="ECO:0000313" key="5">
    <source>
        <dbReference type="Proteomes" id="UP001206206"/>
    </source>
</evidence>
<keyword evidence="1 2" id="KW-0238">DNA-binding</keyword>
<evidence type="ECO:0000259" key="3">
    <source>
        <dbReference type="PROSITE" id="PS50977"/>
    </source>
</evidence>
<name>A0ABT1PBX2_9ACTN</name>
<dbReference type="SUPFAM" id="SSF46689">
    <property type="entry name" value="Homeodomain-like"/>
    <property type="match status" value="1"/>
</dbReference>
<dbReference type="PANTHER" id="PTHR30055">
    <property type="entry name" value="HTH-TYPE TRANSCRIPTIONAL REGULATOR RUTR"/>
    <property type="match status" value="1"/>
</dbReference>
<gene>
    <name evidence="4" type="ORF">NON19_12760</name>
</gene>
<keyword evidence="5" id="KW-1185">Reference proteome</keyword>
<dbReference type="Gene3D" id="1.10.357.10">
    <property type="entry name" value="Tetracycline Repressor, domain 2"/>
    <property type="match status" value="1"/>
</dbReference>
<dbReference type="InterPro" id="IPR001647">
    <property type="entry name" value="HTH_TetR"/>
</dbReference>
<evidence type="ECO:0000256" key="2">
    <source>
        <dbReference type="PROSITE-ProRule" id="PRU00335"/>
    </source>
</evidence>
<dbReference type="InterPro" id="IPR040611">
    <property type="entry name" value="AlkX_C"/>
</dbReference>
<feature type="DNA-binding region" description="H-T-H motif" evidence="2">
    <location>
        <begin position="25"/>
        <end position="44"/>
    </location>
</feature>
<protein>
    <submittedName>
        <fullName evidence="4">TetR/AcrR family transcriptional regulator</fullName>
    </submittedName>
</protein>
<sequence length="188" mass="19792">MPTARDSLLNAALSALDVRAWSSVRMVDVAAAAGVSRQTLYNEFGTKEGLARALARRETEEFLAGVDQALAAARQHDADPADCLAAATAWTLRTARRSPLVRAAITGCRTDRLPTAVQLPADELVRTLRDRVAAVLDPQRGPTGAGWVYEAAVRLAVSYVVAPATSDEDACAQVARLVRGLGAASGPN</sequence>
<dbReference type="Pfam" id="PF18556">
    <property type="entry name" value="TetR_C_35"/>
    <property type="match status" value="1"/>
</dbReference>
<dbReference type="PANTHER" id="PTHR30055:SF146">
    <property type="entry name" value="HTH-TYPE TRANSCRIPTIONAL DUAL REGULATOR CECR"/>
    <property type="match status" value="1"/>
</dbReference>
<accession>A0ABT1PBX2</accession>
<dbReference type="Pfam" id="PF00440">
    <property type="entry name" value="TetR_N"/>
    <property type="match status" value="1"/>
</dbReference>
<dbReference type="Proteomes" id="UP001206206">
    <property type="component" value="Unassembled WGS sequence"/>
</dbReference>
<feature type="domain" description="HTH tetR-type" evidence="3">
    <location>
        <begin position="2"/>
        <end position="62"/>
    </location>
</feature>